<dbReference type="EMBL" id="BARS01055394">
    <property type="protein sequence ID" value="GAG45241.1"/>
    <property type="molecule type" value="Genomic_DNA"/>
</dbReference>
<dbReference type="GO" id="GO:0005524">
    <property type="term" value="F:ATP binding"/>
    <property type="evidence" value="ECO:0007669"/>
    <property type="project" value="InterPro"/>
</dbReference>
<dbReference type="PANTHER" id="PTHR30448">
    <property type="entry name" value="RNASE ADAPTER PROTEIN RAPZ"/>
    <property type="match status" value="1"/>
</dbReference>
<proteinExistence type="predicted"/>
<feature type="domain" description="RapZ C-terminal" evidence="1">
    <location>
        <begin position="1"/>
        <end position="91"/>
    </location>
</feature>
<dbReference type="PANTHER" id="PTHR30448:SF0">
    <property type="entry name" value="RNASE ADAPTER PROTEIN RAPZ"/>
    <property type="match status" value="1"/>
</dbReference>
<comment type="caution">
    <text evidence="2">The sequence shown here is derived from an EMBL/GenBank/DDBJ whole genome shotgun (WGS) entry which is preliminary data.</text>
</comment>
<gene>
    <name evidence="2" type="ORF">S01H1_81790</name>
</gene>
<name>X0Z9W6_9ZZZZ</name>
<accession>X0Z9W6</accession>
<sequence length="93" mass="10403">HFEASLRPRTGQDREVAEYVLKNERASALMDRLRGLLTFLLPLYDDEGKPYLTVGIGCTGGRHRSVAVLDALAGELRARGREVNVTHRDVEKV</sequence>
<feature type="non-terminal residue" evidence="2">
    <location>
        <position position="1"/>
    </location>
</feature>
<dbReference type="InterPro" id="IPR053931">
    <property type="entry name" value="RapZ_C"/>
</dbReference>
<reference evidence="2" key="1">
    <citation type="journal article" date="2014" name="Front. Microbiol.">
        <title>High frequency of phylogenetically diverse reductive dehalogenase-homologous genes in deep subseafloor sedimentary metagenomes.</title>
        <authorList>
            <person name="Kawai M."/>
            <person name="Futagami T."/>
            <person name="Toyoda A."/>
            <person name="Takaki Y."/>
            <person name="Nishi S."/>
            <person name="Hori S."/>
            <person name="Arai W."/>
            <person name="Tsubouchi T."/>
            <person name="Morono Y."/>
            <person name="Uchiyama I."/>
            <person name="Ito T."/>
            <person name="Fujiyama A."/>
            <person name="Inagaki F."/>
            <person name="Takami H."/>
        </authorList>
    </citation>
    <scope>NUCLEOTIDE SEQUENCE</scope>
    <source>
        <strain evidence="2">Expedition CK06-06</strain>
    </source>
</reference>
<protein>
    <recommendedName>
        <fullName evidence="1">RapZ C-terminal domain-containing protein</fullName>
    </recommendedName>
</protein>
<dbReference type="AlphaFoldDB" id="X0Z9W6"/>
<dbReference type="Pfam" id="PF22740">
    <property type="entry name" value="PapZ_C"/>
    <property type="match status" value="1"/>
</dbReference>
<dbReference type="InterPro" id="IPR005337">
    <property type="entry name" value="RapZ-like"/>
</dbReference>
<organism evidence="2">
    <name type="scientific">marine sediment metagenome</name>
    <dbReference type="NCBI Taxonomy" id="412755"/>
    <lineage>
        <taxon>unclassified sequences</taxon>
        <taxon>metagenomes</taxon>
        <taxon>ecological metagenomes</taxon>
    </lineage>
</organism>
<evidence type="ECO:0000259" key="1">
    <source>
        <dbReference type="Pfam" id="PF22740"/>
    </source>
</evidence>
<evidence type="ECO:0000313" key="2">
    <source>
        <dbReference type="EMBL" id="GAG45241.1"/>
    </source>
</evidence>